<protein>
    <recommendedName>
        <fullName evidence="2">prephenate dehydratase</fullName>
        <ecNumber evidence="2">4.2.1.51</ecNumber>
    </recommendedName>
</protein>
<gene>
    <name evidence="11" type="primary">pheA</name>
    <name evidence="11" type="ORF">LAL4801_02794</name>
</gene>
<dbReference type="SUPFAM" id="SSF53850">
    <property type="entry name" value="Periplasmic binding protein-like II"/>
    <property type="match status" value="1"/>
</dbReference>
<keyword evidence="4" id="KW-0057">Aromatic amino acid biosynthesis</keyword>
<dbReference type="Pfam" id="PF00800">
    <property type="entry name" value="PDT"/>
    <property type="match status" value="1"/>
</dbReference>
<evidence type="ECO:0000256" key="1">
    <source>
        <dbReference type="ARBA" id="ARBA00004741"/>
    </source>
</evidence>
<dbReference type="Proteomes" id="UP000048926">
    <property type="component" value="Unassembled WGS sequence"/>
</dbReference>
<dbReference type="PANTHER" id="PTHR21022">
    <property type="entry name" value="PREPHENATE DEHYDRATASE P PROTEIN"/>
    <property type="match status" value="1"/>
</dbReference>
<dbReference type="UniPathway" id="UPA00121">
    <property type="reaction ID" value="UER00345"/>
</dbReference>
<evidence type="ECO:0000256" key="7">
    <source>
        <dbReference type="ARBA" id="ARBA00047848"/>
    </source>
</evidence>
<dbReference type="PROSITE" id="PS51671">
    <property type="entry name" value="ACT"/>
    <property type="match status" value="1"/>
</dbReference>
<dbReference type="KEGG" id="lagg:B0E33_09300"/>
<dbReference type="PROSITE" id="PS51171">
    <property type="entry name" value="PREPHENATE_DEHYDR_3"/>
    <property type="match status" value="1"/>
</dbReference>
<keyword evidence="6" id="KW-0456">Lyase</keyword>
<comment type="catalytic activity">
    <reaction evidence="7">
        <text>prephenate + H(+) = 3-phenylpyruvate + CO2 + H2O</text>
        <dbReference type="Rhea" id="RHEA:21648"/>
        <dbReference type="ChEBI" id="CHEBI:15377"/>
        <dbReference type="ChEBI" id="CHEBI:15378"/>
        <dbReference type="ChEBI" id="CHEBI:16526"/>
        <dbReference type="ChEBI" id="CHEBI:18005"/>
        <dbReference type="ChEBI" id="CHEBI:29934"/>
        <dbReference type="EC" id="4.2.1.51"/>
    </reaction>
</comment>
<sequence>MTDRKRIVFQGETGANSHMACRSVYPDYEAIPCATFEDCFSAMADGSADLAMIPIENSVAGRVADIHHLLPKSDLHIIGEYFMPIRFQLMAVKGAKIEDLKKVQSHVHALGQCRNVIRELGLTAVVGGDTAGSARQIAELGDPSVGALAPEMAAEIYGLDILRRDVEDEAHNTTRFVILSRDKMEAAHNGQPVITTFIFRVRNVPAALYKALGGFATNGVNMTKLESYQLEGQFFASMFYADVEGHPEDPKVALALEELAFFCAELNMLGVYRASPFRDKIREPESNRALRPNPYS</sequence>
<name>A0A0M6Y5S7_9HYPH</name>
<evidence type="ECO:0000256" key="8">
    <source>
        <dbReference type="PIRSR" id="PIRSR001500-2"/>
    </source>
</evidence>
<accession>A0A0M6Y5S7</accession>
<organism evidence="11 12">
    <name type="scientific">Roseibium aggregatum</name>
    <dbReference type="NCBI Taxonomy" id="187304"/>
    <lineage>
        <taxon>Bacteria</taxon>
        <taxon>Pseudomonadati</taxon>
        <taxon>Pseudomonadota</taxon>
        <taxon>Alphaproteobacteria</taxon>
        <taxon>Hyphomicrobiales</taxon>
        <taxon>Stappiaceae</taxon>
        <taxon>Roseibium</taxon>
    </lineage>
</organism>
<dbReference type="SUPFAM" id="SSF55021">
    <property type="entry name" value="ACT-like"/>
    <property type="match status" value="1"/>
</dbReference>
<dbReference type="PROSITE" id="PS00857">
    <property type="entry name" value="PREPHENATE_DEHYDR_1"/>
    <property type="match status" value="1"/>
</dbReference>
<evidence type="ECO:0000313" key="12">
    <source>
        <dbReference type="Proteomes" id="UP000048926"/>
    </source>
</evidence>
<dbReference type="Gene3D" id="3.40.190.10">
    <property type="entry name" value="Periplasmic binding protein-like II"/>
    <property type="match status" value="2"/>
</dbReference>
<dbReference type="GO" id="GO:0009094">
    <property type="term" value="P:L-phenylalanine biosynthetic process"/>
    <property type="evidence" value="ECO:0007669"/>
    <property type="project" value="UniProtKB-UniPathway"/>
</dbReference>
<dbReference type="PIRSF" id="PIRSF001500">
    <property type="entry name" value="Chor_mut_pdt_Ppr"/>
    <property type="match status" value="1"/>
</dbReference>
<evidence type="ECO:0000256" key="5">
    <source>
        <dbReference type="ARBA" id="ARBA00023222"/>
    </source>
</evidence>
<dbReference type="STRING" id="187304.B0E33_09300"/>
<keyword evidence="12" id="KW-1185">Reference proteome</keyword>
<dbReference type="InterPro" id="IPR018528">
    <property type="entry name" value="Preph_deHydtase_CS"/>
</dbReference>
<dbReference type="EMBL" id="CXST01000002">
    <property type="protein sequence ID" value="CTQ44351.1"/>
    <property type="molecule type" value="Genomic_DNA"/>
</dbReference>
<comment type="pathway">
    <text evidence="1">Amino-acid biosynthesis; L-phenylalanine biosynthesis; phenylpyruvate from prephenate: step 1/1.</text>
</comment>
<reference evidence="12" key="1">
    <citation type="submission" date="2015-07" db="EMBL/GenBank/DDBJ databases">
        <authorList>
            <person name="Rodrigo-Torres Lidia"/>
            <person name="Arahal R.David."/>
        </authorList>
    </citation>
    <scope>NUCLEOTIDE SEQUENCE [LARGE SCALE GENOMIC DNA]</scope>
    <source>
        <strain evidence="12">CECT 4801</strain>
    </source>
</reference>
<dbReference type="CDD" id="cd13631">
    <property type="entry name" value="PBP2_Ct-PDT_like"/>
    <property type="match status" value="1"/>
</dbReference>
<dbReference type="NCBIfam" id="NF008866">
    <property type="entry name" value="PRK11899.1"/>
    <property type="match status" value="1"/>
</dbReference>
<dbReference type="PANTHER" id="PTHR21022:SF19">
    <property type="entry name" value="PREPHENATE DEHYDRATASE-RELATED"/>
    <property type="match status" value="1"/>
</dbReference>
<keyword evidence="3" id="KW-0028">Amino-acid biosynthesis</keyword>
<evidence type="ECO:0000313" key="11">
    <source>
        <dbReference type="EMBL" id="CTQ44351.1"/>
    </source>
</evidence>
<evidence type="ECO:0000256" key="6">
    <source>
        <dbReference type="ARBA" id="ARBA00023239"/>
    </source>
</evidence>
<evidence type="ECO:0000259" key="10">
    <source>
        <dbReference type="PROSITE" id="PS51671"/>
    </source>
</evidence>
<dbReference type="InterPro" id="IPR008242">
    <property type="entry name" value="Chor_mutase/pphenate_deHydtase"/>
</dbReference>
<evidence type="ECO:0000256" key="3">
    <source>
        <dbReference type="ARBA" id="ARBA00022605"/>
    </source>
</evidence>
<dbReference type="GO" id="GO:0004664">
    <property type="term" value="F:prephenate dehydratase activity"/>
    <property type="evidence" value="ECO:0007669"/>
    <property type="project" value="UniProtKB-EC"/>
</dbReference>
<dbReference type="Gene3D" id="3.30.70.260">
    <property type="match status" value="1"/>
</dbReference>
<dbReference type="EC" id="4.2.1.51" evidence="2"/>
<dbReference type="InterPro" id="IPR045865">
    <property type="entry name" value="ACT-like_dom_sf"/>
</dbReference>
<dbReference type="GO" id="GO:0005737">
    <property type="term" value="C:cytoplasm"/>
    <property type="evidence" value="ECO:0007669"/>
    <property type="project" value="TreeGrafter"/>
</dbReference>
<feature type="domain" description="ACT" evidence="10">
    <location>
        <begin position="196"/>
        <end position="273"/>
    </location>
</feature>
<evidence type="ECO:0000259" key="9">
    <source>
        <dbReference type="PROSITE" id="PS51171"/>
    </source>
</evidence>
<dbReference type="RefSeq" id="WP_022999063.1">
    <property type="nucleotide sequence ID" value="NZ_CP045617.1"/>
</dbReference>
<dbReference type="OrthoDB" id="9802281at2"/>
<dbReference type="InterPro" id="IPR002912">
    <property type="entry name" value="ACT_dom"/>
</dbReference>
<proteinExistence type="predicted"/>
<feature type="domain" description="Prephenate dehydratase" evidence="9">
    <location>
        <begin position="6"/>
        <end position="181"/>
    </location>
</feature>
<evidence type="ECO:0000256" key="4">
    <source>
        <dbReference type="ARBA" id="ARBA00023141"/>
    </source>
</evidence>
<dbReference type="CDD" id="cd04905">
    <property type="entry name" value="ACT_CM-PDT"/>
    <property type="match status" value="1"/>
</dbReference>
<evidence type="ECO:0000256" key="2">
    <source>
        <dbReference type="ARBA" id="ARBA00013147"/>
    </source>
</evidence>
<dbReference type="InterPro" id="IPR001086">
    <property type="entry name" value="Preph_deHydtase"/>
</dbReference>
<keyword evidence="5" id="KW-0584">Phenylalanine biosynthesis</keyword>
<dbReference type="AlphaFoldDB" id="A0A0M6Y5S7"/>
<feature type="site" description="Essential for prephenate dehydratase activity" evidence="8">
    <location>
        <position position="174"/>
    </location>
</feature>